<sequence length="172" mass="18292">MSAGRNDTGVCRDRPELAEVAARLLRSVAAGDRAALGRLYDGLAPLFTAAVSIVQADAEVRDRLCVQAFAAVWRRATEGASSTEPVLWLLEVLCETLVESREAFRRPSGTGVLSLGCPQREVLLLAVAGHYSQFEISGLTGVPEAQVRVILCAALASLRGGLDEVRRSGDGE</sequence>
<protein>
    <recommendedName>
        <fullName evidence="3">RNA polymerase sigma-70 region 2 domain-containing protein</fullName>
    </recommendedName>
</protein>
<proteinExistence type="predicted"/>
<dbReference type="GeneID" id="93666116"/>
<gene>
    <name evidence="1" type="ORF">C5C51_00350</name>
</gene>
<name>A0A2S5Y9Y5_9MICO</name>
<dbReference type="InterPro" id="IPR036388">
    <property type="entry name" value="WH-like_DNA-bd_sf"/>
</dbReference>
<evidence type="ECO:0008006" key="3">
    <source>
        <dbReference type="Google" id="ProtNLM"/>
    </source>
</evidence>
<dbReference type="OrthoDB" id="5122681at2"/>
<dbReference type="Gene3D" id="1.10.10.10">
    <property type="entry name" value="Winged helix-like DNA-binding domain superfamily/Winged helix DNA-binding domain"/>
    <property type="match status" value="1"/>
</dbReference>
<organism evidence="1 2">
    <name type="scientific">Rathayibacter toxicus</name>
    <dbReference type="NCBI Taxonomy" id="145458"/>
    <lineage>
        <taxon>Bacteria</taxon>
        <taxon>Bacillati</taxon>
        <taxon>Actinomycetota</taxon>
        <taxon>Actinomycetes</taxon>
        <taxon>Micrococcales</taxon>
        <taxon>Microbacteriaceae</taxon>
        <taxon>Rathayibacter</taxon>
    </lineage>
</organism>
<dbReference type="Gene3D" id="1.10.1740.10">
    <property type="match status" value="1"/>
</dbReference>
<reference evidence="1 2" key="1">
    <citation type="submission" date="2018-02" db="EMBL/GenBank/DDBJ databases">
        <title>Bacteriophage NCPPB3778 and a type I-E CRISPR drive the evolution of the US Biological Select Agent, Rathayibacter toxicus.</title>
        <authorList>
            <person name="Davis E.W.II."/>
            <person name="Tabima J.F."/>
            <person name="Weisberg A.J."/>
            <person name="Lopes L.D."/>
            <person name="Wiseman M.S."/>
            <person name="Wiseman M.S."/>
            <person name="Pupko T."/>
            <person name="Belcher M.S."/>
            <person name="Sechler A.J."/>
            <person name="Tancos M.A."/>
            <person name="Schroeder B.K."/>
            <person name="Murray T.D."/>
            <person name="Luster D.G."/>
            <person name="Schneider W.L."/>
            <person name="Rogers E."/>
            <person name="Andreote F.D."/>
            <person name="Grunwald N.J."/>
            <person name="Putnam M.L."/>
            <person name="Chang J.H."/>
        </authorList>
    </citation>
    <scope>NUCLEOTIDE SEQUENCE [LARGE SCALE GENOMIC DNA]</scope>
    <source>
        <strain evidence="1 2">FH99</strain>
    </source>
</reference>
<dbReference type="InterPro" id="IPR013324">
    <property type="entry name" value="RNA_pol_sigma_r3/r4-like"/>
</dbReference>
<evidence type="ECO:0000313" key="1">
    <source>
        <dbReference type="EMBL" id="PPI17117.1"/>
    </source>
</evidence>
<dbReference type="RefSeq" id="WP_027692826.1">
    <property type="nucleotide sequence ID" value="NZ_CP010848.1"/>
</dbReference>
<dbReference type="Proteomes" id="UP000237966">
    <property type="component" value="Unassembled WGS sequence"/>
</dbReference>
<comment type="caution">
    <text evidence="1">The sequence shown here is derived from an EMBL/GenBank/DDBJ whole genome shotgun (WGS) entry which is preliminary data.</text>
</comment>
<dbReference type="AlphaFoldDB" id="A0A2S5Y9Y5"/>
<dbReference type="SUPFAM" id="SSF88659">
    <property type="entry name" value="Sigma3 and sigma4 domains of RNA polymerase sigma factors"/>
    <property type="match status" value="1"/>
</dbReference>
<evidence type="ECO:0000313" key="2">
    <source>
        <dbReference type="Proteomes" id="UP000237966"/>
    </source>
</evidence>
<accession>A0A2S5Y9Y5</accession>
<dbReference type="EMBL" id="PSWU01000001">
    <property type="protein sequence ID" value="PPI17117.1"/>
    <property type="molecule type" value="Genomic_DNA"/>
</dbReference>